<dbReference type="InterPro" id="IPR007511">
    <property type="entry name" value="DUF501"/>
</dbReference>
<evidence type="ECO:0008006" key="3">
    <source>
        <dbReference type="Google" id="ProtNLM"/>
    </source>
</evidence>
<proteinExistence type="predicted"/>
<name>A0ABN6SEI8_9BIFI</name>
<reference evidence="1 2" key="1">
    <citation type="journal article" date="2023" name="Microbiol. Spectr.">
        <title>Symbiosis of Carpenter Bees with Uncharacterized Lactic Acid Bacteria Showing NAD Auxotrophy.</title>
        <authorList>
            <person name="Kawasaki S."/>
            <person name="Ozawa K."/>
            <person name="Mori T."/>
            <person name="Yamamoto A."/>
            <person name="Ito M."/>
            <person name="Ohkuma M."/>
            <person name="Sakamoto M."/>
            <person name="Matsutani M."/>
        </authorList>
    </citation>
    <scope>NUCLEOTIDE SEQUENCE [LARGE SCALE GENOMIC DNA]</scope>
    <source>
        <strain evidence="1 2">KimH</strain>
    </source>
</reference>
<keyword evidence="2" id="KW-1185">Reference proteome</keyword>
<gene>
    <name evidence="1" type="ORF">KIMH_05610</name>
</gene>
<organism evidence="1 2">
    <name type="scientific">Bombiscardovia apis</name>
    <dbReference type="NCBI Taxonomy" id="2932182"/>
    <lineage>
        <taxon>Bacteria</taxon>
        <taxon>Bacillati</taxon>
        <taxon>Actinomycetota</taxon>
        <taxon>Actinomycetes</taxon>
        <taxon>Bifidobacteriales</taxon>
        <taxon>Bifidobacteriaceae</taxon>
        <taxon>Bombiscardovia</taxon>
    </lineage>
</organism>
<evidence type="ECO:0000313" key="2">
    <source>
        <dbReference type="Proteomes" id="UP001321748"/>
    </source>
</evidence>
<dbReference type="EMBL" id="AP026800">
    <property type="protein sequence ID" value="BDR54450.1"/>
    <property type="molecule type" value="Genomic_DNA"/>
</dbReference>
<accession>A0ABN6SEI8</accession>
<dbReference type="PANTHER" id="PTHR37163:SF1">
    <property type="entry name" value="DUF501 DOMAIN-CONTAINING PROTEIN"/>
    <property type="match status" value="1"/>
</dbReference>
<dbReference type="PANTHER" id="PTHR37163">
    <property type="entry name" value="CONSERVED PROTEIN"/>
    <property type="match status" value="1"/>
</dbReference>
<protein>
    <recommendedName>
        <fullName evidence="3">Septum formation initiator family protein</fullName>
    </recommendedName>
</protein>
<sequence>MRTDSQEPQMALPPTRIDELINRTFEHQASEEDIDVVQAQLGRYPRGIVAVGARCVCGNPLAVITRPMLPKGVPFPTSCYLTSLEAVKAISRLEADGLMNQMNEELASSEELQQAYLRAHHTYLAFRHALALRLGDDESHIEGITAGGMPNRVKCLHALSAQSLVMGPGVNPIGDQALAAVRDQFDPQVCRCAQPWPLIRS</sequence>
<dbReference type="Proteomes" id="UP001321748">
    <property type="component" value="Chromosome"/>
</dbReference>
<dbReference type="Pfam" id="PF04417">
    <property type="entry name" value="DUF501"/>
    <property type="match status" value="1"/>
</dbReference>
<evidence type="ECO:0000313" key="1">
    <source>
        <dbReference type="EMBL" id="BDR54450.1"/>
    </source>
</evidence>